<dbReference type="Pfam" id="PF03641">
    <property type="entry name" value="Lysine_decarbox"/>
    <property type="match status" value="1"/>
</dbReference>
<evidence type="ECO:0008006" key="3">
    <source>
        <dbReference type="Google" id="ProtNLM"/>
    </source>
</evidence>
<accession>A0A067PXT1</accession>
<dbReference type="NCBIfam" id="TIGR00730">
    <property type="entry name" value="Rossman fold protein, TIGR00730 family"/>
    <property type="match status" value="1"/>
</dbReference>
<dbReference type="SUPFAM" id="SSF102405">
    <property type="entry name" value="MCP/YpsA-like"/>
    <property type="match status" value="1"/>
</dbReference>
<dbReference type="InterPro" id="IPR031100">
    <property type="entry name" value="LOG_fam"/>
</dbReference>
<gene>
    <name evidence="1" type="ORF">JAAARDRAFT_33208</name>
</gene>
<dbReference type="EMBL" id="KL197715">
    <property type="protein sequence ID" value="KDQ59633.1"/>
    <property type="molecule type" value="Genomic_DNA"/>
</dbReference>
<dbReference type="Gene3D" id="3.40.50.450">
    <property type="match status" value="1"/>
</dbReference>
<dbReference type="InParanoid" id="A0A067PXT1"/>
<evidence type="ECO:0000313" key="2">
    <source>
        <dbReference type="Proteomes" id="UP000027265"/>
    </source>
</evidence>
<reference evidence="2" key="1">
    <citation type="journal article" date="2014" name="Proc. Natl. Acad. Sci. U.S.A.">
        <title>Extensive sampling of basidiomycete genomes demonstrates inadequacy of the white-rot/brown-rot paradigm for wood decay fungi.</title>
        <authorList>
            <person name="Riley R."/>
            <person name="Salamov A.A."/>
            <person name="Brown D.W."/>
            <person name="Nagy L.G."/>
            <person name="Floudas D."/>
            <person name="Held B.W."/>
            <person name="Levasseur A."/>
            <person name="Lombard V."/>
            <person name="Morin E."/>
            <person name="Otillar R."/>
            <person name="Lindquist E.A."/>
            <person name="Sun H."/>
            <person name="LaButti K.M."/>
            <person name="Schmutz J."/>
            <person name="Jabbour D."/>
            <person name="Luo H."/>
            <person name="Baker S.E."/>
            <person name="Pisabarro A.G."/>
            <person name="Walton J.D."/>
            <person name="Blanchette R.A."/>
            <person name="Henrissat B."/>
            <person name="Martin F."/>
            <person name="Cullen D."/>
            <person name="Hibbett D.S."/>
            <person name="Grigoriev I.V."/>
        </authorList>
    </citation>
    <scope>NUCLEOTIDE SEQUENCE [LARGE SCALE GENOMIC DNA]</scope>
    <source>
        <strain evidence="2">MUCL 33604</strain>
    </source>
</reference>
<dbReference type="GO" id="GO:0009691">
    <property type="term" value="P:cytokinin biosynthetic process"/>
    <property type="evidence" value="ECO:0007669"/>
    <property type="project" value="InterPro"/>
</dbReference>
<name>A0A067PXT1_9AGAM</name>
<dbReference type="OrthoDB" id="414463at2759"/>
<dbReference type="HOGENOM" id="CLU_058336_1_1_1"/>
<protein>
    <recommendedName>
        <fullName evidence="3">Cytokinin riboside 5'-monophosphate phosphoribohydrolase</fullName>
    </recommendedName>
</protein>
<keyword evidence="2" id="KW-1185">Reference proteome</keyword>
<dbReference type="PANTHER" id="PTHR31223:SF70">
    <property type="entry name" value="LOG FAMILY PROTEIN YJL055W"/>
    <property type="match status" value="1"/>
</dbReference>
<sequence>MTISQLMTSRPRAVAVFCASSTGTEDAYQAAAVSLGRALAKANRPLVYGGGSKGLMGVVSGAALEASGKVTGVVPIAMVAAGGEASAGSGGKTHVVLGEKGREAVETIVVNSMHERKVEMARRAGGFVALPGGFGTYEEVLEATTWTQIAIHNKPIVILNVLSFYDPLRSLVRKGLEAGFIQPQNESLIVFVDGPSDHSDHQSFDWGSAALDAVDTWRREVSSKPQYDWSKTIDEGELLRCT</sequence>
<dbReference type="InterPro" id="IPR005269">
    <property type="entry name" value="LOG"/>
</dbReference>
<dbReference type="Proteomes" id="UP000027265">
    <property type="component" value="Unassembled WGS sequence"/>
</dbReference>
<proteinExistence type="predicted"/>
<dbReference type="STRING" id="933084.A0A067PXT1"/>
<organism evidence="1 2">
    <name type="scientific">Jaapia argillacea MUCL 33604</name>
    <dbReference type="NCBI Taxonomy" id="933084"/>
    <lineage>
        <taxon>Eukaryota</taxon>
        <taxon>Fungi</taxon>
        <taxon>Dikarya</taxon>
        <taxon>Basidiomycota</taxon>
        <taxon>Agaricomycotina</taxon>
        <taxon>Agaricomycetes</taxon>
        <taxon>Agaricomycetidae</taxon>
        <taxon>Jaapiales</taxon>
        <taxon>Jaapiaceae</taxon>
        <taxon>Jaapia</taxon>
    </lineage>
</organism>
<dbReference type="PANTHER" id="PTHR31223">
    <property type="entry name" value="LOG FAMILY PROTEIN YJL055W"/>
    <property type="match status" value="1"/>
</dbReference>
<dbReference type="GO" id="GO:0005829">
    <property type="term" value="C:cytosol"/>
    <property type="evidence" value="ECO:0007669"/>
    <property type="project" value="TreeGrafter"/>
</dbReference>
<dbReference type="GO" id="GO:0016799">
    <property type="term" value="F:hydrolase activity, hydrolyzing N-glycosyl compounds"/>
    <property type="evidence" value="ECO:0007669"/>
    <property type="project" value="TreeGrafter"/>
</dbReference>
<dbReference type="AlphaFoldDB" id="A0A067PXT1"/>
<evidence type="ECO:0000313" key="1">
    <source>
        <dbReference type="EMBL" id="KDQ59633.1"/>
    </source>
</evidence>